<dbReference type="PANTHER" id="PTHR10828">
    <property type="entry name" value="M-PHASE INDUCER PHOSPHATASE DUAL SPECIFICITY PHOSPHATASE CDC25"/>
    <property type="match status" value="1"/>
</dbReference>
<proteinExistence type="predicted"/>
<dbReference type="Proteomes" id="UP001153365">
    <property type="component" value="Unassembled WGS sequence"/>
</dbReference>
<dbReference type="GO" id="GO:0005737">
    <property type="term" value="C:cytoplasm"/>
    <property type="evidence" value="ECO:0007669"/>
    <property type="project" value="TreeGrafter"/>
</dbReference>
<dbReference type="AlphaFoldDB" id="A0AAV0BL56"/>
<evidence type="ECO:0000259" key="1">
    <source>
        <dbReference type="PROSITE" id="PS50206"/>
    </source>
</evidence>
<dbReference type="GO" id="GO:0005634">
    <property type="term" value="C:nucleus"/>
    <property type="evidence" value="ECO:0007669"/>
    <property type="project" value="TreeGrafter"/>
</dbReference>
<dbReference type="PROSITE" id="PS50206">
    <property type="entry name" value="RHODANESE_3"/>
    <property type="match status" value="1"/>
</dbReference>
<organism evidence="2 3">
    <name type="scientific">Phakopsora pachyrhizi</name>
    <name type="common">Asian soybean rust disease fungus</name>
    <dbReference type="NCBI Taxonomy" id="170000"/>
    <lineage>
        <taxon>Eukaryota</taxon>
        <taxon>Fungi</taxon>
        <taxon>Dikarya</taxon>
        <taxon>Basidiomycota</taxon>
        <taxon>Pucciniomycotina</taxon>
        <taxon>Pucciniomycetes</taxon>
        <taxon>Pucciniales</taxon>
        <taxon>Phakopsoraceae</taxon>
        <taxon>Phakopsora</taxon>
    </lineage>
</organism>
<dbReference type="Pfam" id="PF00581">
    <property type="entry name" value="Rhodanese"/>
    <property type="match status" value="1"/>
</dbReference>
<comment type="caution">
    <text evidence="2">The sequence shown here is derived from an EMBL/GenBank/DDBJ whole genome shotgun (WGS) entry which is preliminary data.</text>
</comment>
<name>A0AAV0BL56_PHAPC</name>
<feature type="domain" description="Rhodanese" evidence="1">
    <location>
        <begin position="21"/>
        <end position="133"/>
    </location>
</feature>
<dbReference type="SMART" id="SM00450">
    <property type="entry name" value="RHOD"/>
    <property type="match status" value="1"/>
</dbReference>
<dbReference type="SUPFAM" id="SSF52821">
    <property type="entry name" value="Rhodanese/Cell cycle control phosphatase"/>
    <property type="match status" value="1"/>
</dbReference>
<gene>
    <name evidence="2" type="ORF">PPACK8108_LOCUS22094</name>
</gene>
<dbReference type="EMBL" id="CALTRL010005859">
    <property type="protein sequence ID" value="CAH7687322.1"/>
    <property type="molecule type" value="Genomic_DNA"/>
</dbReference>
<dbReference type="InterPro" id="IPR036873">
    <property type="entry name" value="Rhodanese-like_dom_sf"/>
</dbReference>
<evidence type="ECO:0000313" key="2">
    <source>
        <dbReference type="EMBL" id="CAH7687322.1"/>
    </source>
</evidence>
<dbReference type="Gene3D" id="3.40.250.10">
    <property type="entry name" value="Rhodanese-like domain"/>
    <property type="match status" value="1"/>
</dbReference>
<protein>
    <submittedName>
        <fullName evidence="2">Rhodanese-like domain-containing protein</fullName>
    </submittedName>
</protein>
<dbReference type="InterPro" id="IPR001763">
    <property type="entry name" value="Rhodanese-like_dom"/>
</dbReference>
<accession>A0AAV0BL56</accession>
<reference evidence="2" key="1">
    <citation type="submission" date="2022-06" db="EMBL/GenBank/DDBJ databases">
        <authorList>
            <consortium name="SYNGENTA / RWTH Aachen University"/>
        </authorList>
    </citation>
    <scope>NUCLEOTIDE SEQUENCE</scope>
</reference>
<evidence type="ECO:0000313" key="3">
    <source>
        <dbReference type="Proteomes" id="UP001153365"/>
    </source>
</evidence>
<sequence length="147" mass="16639">MSLYSYATLSSIAKRIKSGQTPRDWVVVDVRDSDFIGGHIPGCIHIPSIQFDRSVPDLIQKIKDVKFVVFHCALSQQRGPHAAKLYAEKREEALLKGELKSILPFGIESRARQESQEIVILQGGFQAWVNQFRDDPDLIEGHRPGIW</sequence>
<dbReference type="GO" id="GO:0004725">
    <property type="term" value="F:protein tyrosine phosphatase activity"/>
    <property type="evidence" value="ECO:0007669"/>
    <property type="project" value="TreeGrafter"/>
</dbReference>
<keyword evidence="3" id="KW-1185">Reference proteome</keyword>
<dbReference type="PANTHER" id="PTHR10828:SF38">
    <property type="entry name" value="ARSENICAL-RESISTANCE PROTEIN 2-RELATED"/>
    <property type="match status" value="1"/>
</dbReference>